<evidence type="ECO:0000259" key="3">
    <source>
        <dbReference type="SMART" id="SM00091"/>
    </source>
</evidence>
<gene>
    <name evidence="5" type="ORF">AVDCRST_MAG85-2917</name>
</gene>
<dbReference type="Gene3D" id="3.30.450.20">
    <property type="entry name" value="PAS domain"/>
    <property type="match status" value="2"/>
</dbReference>
<dbReference type="InterPro" id="IPR029016">
    <property type="entry name" value="GAF-like_dom_sf"/>
</dbReference>
<protein>
    <submittedName>
        <fullName evidence="5">Serine phosphatase RsbU, regulator of sigma subunit</fullName>
    </submittedName>
</protein>
<dbReference type="PANTHER" id="PTHR43156">
    <property type="entry name" value="STAGE II SPORULATION PROTEIN E-RELATED"/>
    <property type="match status" value="1"/>
</dbReference>
<dbReference type="InterPro" id="IPR001932">
    <property type="entry name" value="PPM-type_phosphatase-like_dom"/>
</dbReference>
<dbReference type="InterPro" id="IPR000014">
    <property type="entry name" value="PAS"/>
</dbReference>
<evidence type="ECO:0000259" key="2">
    <source>
        <dbReference type="SMART" id="SM00065"/>
    </source>
</evidence>
<dbReference type="Pfam" id="PF07228">
    <property type="entry name" value="SpoIIE"/>
    <property type="match status" value="1"/>
</dbReference>
<dbReference type="Pfam" id="PF13185">
    <property type="entry name" value="GAF_2"/>
    <property type="match status" value="1"/>
</dbReference>
<dbReference type="SUPFAM" id="SSF55781">
    <property type="entry name" value="GAF domain-like"/>
    <property type="match status" value="1"/>
</dbReference>
<evidence type="ECO:0000256" key="1">
    <source>
        <dbReference type="ARBA" id="ARBA00022801"/>
    </source>
</evidence>
<dbReference type="AlphaFoldDB" id="A0A6J4TGC2"/>
<dbReference type="GO" id="GO:0016791">
    <property type="term" value="F:phosphatase activity"/>
    <property type="evidence" value="ECO:0007669"/>
    <property type="project" value="TreeGrafter"/>
</dbReference>
<dbReference type="InterPro" id="IPR003018">
    <property type="entry name" value="GAF"/>
</dbReference>
<keyword evidence="1" id="KW-0378">Hydrolase</keyword>
<evidence type="ECO:0000259" key="4">
    <source>
        <dbReference type="SMART" id="SM00331"/>
    </source>
</evidence>
<feature type="domain" description="GAF" evidence="2">
    <location>
        <begin position="308"/>
        <end position="468"/>
    </location>
</feature>
<dbReference type="InterPro" id="IPR052016">
    <property type="entry name" value="Bact_Sigma-Reg"/>
</dbReference>
<dbReference type="SMART" id="SM00065">
    <property type="entry name" value="GAF"/>
    <property type="match status" value="1"/>
</dbReference>
<dbReference type="NCBIfam" id="TIGR00229">
    <property type="entry name" value="sensory_box"/>
    <property type="match status" value="1"/>
</dbReference>
<dbReference type="InterPro" id="IPR036457">
    <property type="entry name" value="PPM-type-like_dom_sf"/>
</dbReference>
<sequence>MAATPTDAYALLDALFANAPVGLAFWDTELRYRRVNVHLAEINGIAPADHIGHTPVELLGELGRDVEPVLASVLETGKPVVDVAFEGETPAAPGQVRHWSGSFYVVPTEDGTPLGVAAVVIEVTGEREARRAQQVASALLDAVFGAAPVGIALWDLDLRLRRVNPALAEMNGLPAAEHLGHTPAELFGEIGETTMDLLREVIERGEPVVREVSGELGGRTIHREGTVFPVYGPQNEITAVAGVVREVTEFHEAEAERMRLLKEALTARAQAEAAQVRAEAARTEAEGARRRTEFLARAGERLAMVTRDFETTLQEVANVAVPVIADWCTFTLVEARGALRTVAVATADDADMELVERFGERYPPQPDATAGAGHVVRTGERELFNDIPPELIDSIAQDQEHASLLRSLGLRSGMTIPLKAGDRIIGALSLVLSRSGRSFSGDDVALAESLASRAALAVENARLYAERSHIAQTLQRSLLPPALPEIAGLELAARYRAAGSQNQVGGDFYDAFRAADGVWTLLIGDVSGKGPEAAALTSLTRHTLRAATLRDMNPRENLKLLNEALFSQPDADGRFCTVLYAQVRPRAEGGADITLATGGHLPPILLRAGGRVERVQLRGSLVGGLRTPEFGEREITLEPGDLLLLFTDGVTEIRGDDPDLGERALAEVLAQMRGASADEIVAAVQHKAVDLQAGEPRDDIALLAVKAQA</sequence>
<reference evidence="5" key="1">
    <citation type="submission" date="2020-02" db="EMBL/GenBank/DDBJ databases">
        <authorList>
            <person name="Meier V. D."/>
        </authorList>
    </citation>
    <scope>NUCLEOTIDE SEQUENCE</scope>
    <source>
        <strain evidence="5">AVDCRST_MAG85</strain>
    </source>
</reference>
<dbReference type="InterPro" id="IPR035965">
    <property type="entry name" value="PAS-like_dom_sf"/>
</dbReference>
<dbReference type="Gene3D" id="3.30.450.40">
    <property type="match status" value="1"/>
</dbReference>
<accession>A0A6J4TGC2</accession>
<feature type="domain" description="PAS" evidence="3">
    <location>
        <begin position="10"/>
        <end position="78"/>
    </location>
</feature>
<name>A0A6J4TGC2_9ACTN</name>
<dbReference type="EMBL" id="CADCVT010000321">
    <property type="protein sequence ID" value="CAA9521411.1"/>
    <property type="molecule type" value="Genomic_DNA"/>
</dbReference>
<dbReference type="SMART" id="SM00331">
    <property type="entry name" value="PP2C_SIG"/>
    <property type="match status" value="1"/>
</dbReference>
<dbReference type="Pfam" id="PF08448">
    <property type="entry name" value="PAS_4"/>
    <property type="match status" value="2"/>
</dbReference>
<dbReference type="CDD" id="cd00130">
    <property type="entry name" value="PAS"/>
    <property type="match status" value="1"/>
</dbReference>
<dbReference type="SUPFAM" id="SSF81606">
    <property type="entry name" value="PP2C-like"/>
    <property type="match status" value="1"/>
</dbReference>
<dbReference type="Gene3D" id="3.60.40.10">
    <property type="entry name" value="PPM-type phosphatase domain"/>
    <property type="match status" value="1"/>
</dbReference>
<dbReference type="PANTHER" id="PTHR43156:SF2">
    <property type="entry name" value="STAGE II SPORULATION PROTEIN E"/>
    <property type="match status" value="1"/>
</dbReference>
<dbReference type="InterPro" id="IPR013656">
    <property type="entry name" value="PAS_4"/>
</dbReference>
<dbReference type="SUPFAM" id="SSF55785">
    <property type="entry name" value="PYP-like sensor domain (PAS domain)"/>
    <property type="match status" value="2"/>
</dbReference>
<feature type="domain" description="PAS" evidence="3">
    <location>
        <begin position="138"/>
        <end position="203"/>
    </location>
</feature>
<proteinExistence type="predicted"/>
<organism evidence="5">
    <name type="scientific">uncultured Solirubrobacteraceae bacterium</name>
    <dbReference type="NCBI Taxonomy" id="1162706"/>
    <lineage>
        <taxon>Bacteria</taxon>
        <taxon>Bacillati</taxon>
        <taxon>Actinomycetota</taxon>
        <taxon>Thermoleophilia</taxon>
        <taxon>Solirubrobacterales</taxon>
        <taxon>Solirubrobacteraceae</taxon>
        <taxon>environmental samples</taxon>
    </lineage>
</organism>
<dbReference type="SMART" id="SM00091">
    <property type="entry name" value="PAS"/>
    <property type="match status" value="2"/>
</dbReference>
<evidence type="ECO:0000313" key="5">
    <source>
        <dbReference type="EMBL" id="CAA9521411.1"/>
    </source>
</evidence>
<feature type="domain" description="PPM-type phosphatase" evidence="4">
    <location>
        <begin position="486"/>
        <end position="707"/>
    </location>
</feature>